<keyword evidence="3 7" id="KW-0732">Signal</keyword>
<feature type="region of interest" description="Disordered" evidence="5">
    <location>
        <begin position="169"/>
        <end position="211"/>
    </location>
</feature>
<dbReference type="Gene3D" id="2.60.40.680">
    <property type="match status" value="1"/>
</dbReference>
<evidence type="ECO:0000313" key="10">
    <source>
        <dbReference type="Proteomes" id="UP001291912"/>
    </source>
</evidence>
<reference evidence="9 10" key="1">
    <citation type="submission" date="2023-10" db="EMBL/GenBank/DDBJ databases">
        <title>Microbacterium xanthum sp. nov., isolated from seaweed.</title>
        <authorList>
            <person name="Lee S.D."/>
        </authorList>
    </citation>
    <scope>NUCLEOTIDE SEQUENCE [LARGE SCALE GENOMIC DNA]</scope>
    <source>
        <strain evidence="9 10">KCTC 19124</strain>
    </source>
</reference>
<keyword evidence="6" id="KW-0472">Membrane</keyword>
<feature type="signal peptide" evidence="7">
    <location>
        <begin position="1"/>
        <end position="37"/>
    </location>
</feature>
<dbReference type="CDD" id="cd08547">
    <property type="entry name" value="Type_II_cohesin"/>
    <property type="match status" value="1"/>
</dbReference>
<name>A0ABU5N5F6_9MICO</name>
<dbReference type="InterPro" id="IPR002102">
    <property type="entry name" value="Cohesin_dom"/>
</dbReference>
<keyword evidence="10" id="KW-1185">Reference proteome</keyword>
<evidence type="ECO:0000256" key="1">
    <source>
        <dbReference type="ARBA" id="ARBA00022512"/>
    </source>
</evidence>
<feature type="domain" description="Gram-positive cocci surface proteins LPxTG" evidence="8">
    <location>
        <begin position="210"/>
        <end position="246"/>
    </location>
</feature>
<dbReference type="InterPro" id="IPR019931">
    <property type="entry name" value="LPXTG_anchor"/>
</dbReference>
<comment type="caution">
    <text evidence="9">The sequence shown here is derived from an EMBL/GenBank/DDBJ whole genome shotgun (WGS) entry which is preliminary data.</text>
</comment>
<feature type="chain" id="PRO_5045844284" evidence="7">
    <location>
        <begin position="38"/>
        <end position="246"/>
    </location>
</feature>
<evidence type="ECO:0000256" key="6">
    <source>
        <dbReference type="SAM" id="Phobius"/>
    </source>
</evidence>
<dbReference type="Proteomes" id="UP001291912">
    <property type="component" value="Unassembled WGS sequence"/>
</dbReference>
<evidence type="ECO:0000259" key="8">
    <source>
        <dbReference type="PROSITE" id="PS50847"/>
    </source>
</evidence>
<sequence length="246" mass="24907">MHATPIRPRKRSRALAAAATALALFSGSIALAPAANAAPPETGTITLDAPSSVEAGQTLEVVAEAPAATDLYAYSLTVDFDPTVVEFDTAATSHPTDGFDSVSEAAGSVEFTHTRLGTSPGLEGETTLVTFTFTALAGGTVEFSLSEATFVSSTDETLELTAAVTASTEVTADVDPTPTPTSSATTDPTADPTSTDEATSTDDETATGDLASTGSDASVWTIVAAFAAALAAFGVVLVLRRRAVNR</sequence>
<feature type="compositionally biased region" description="Low complexity" evidence="5">
    <location>
        <begin position="169"/>
        <end position="198"/>
    </location>
</feature>
<keyword evidence="4" id="KW-0572">Peptidoglycan-anchor</keyword>
<proteinExistence type="predicted"/>
<accession>A0ABU5N5F6</accession>
<evidence type="ECO:0000256" key="7">
    <source>
        <dbReference type="SAM" id="SignalP"/>
    </source>
</evidence>
<keyword evidence="2" id="KW-0964">Secreted</keyword>
<keyword evidence="6" id="KW-0812">Transmembrane</keyword>
<protein>
    <submittedName>
        <fullName evidence="9">Cohesin domain-containing protein</fullName>
    </submittedName>
</protein>
<dbReference type="PROSITE" id="PS50847">
    <property type="entry name" value="GRAM_POS_ANCHORING"/>
    <property type="match status" value="1"/>
</dbReference>
<evidence type="ECO:0000256" key="3">
    <source>
        <dbReference type="ARBA" id="ARBA00022729"/>
    </source>
</evidence>
<evidence type="ECO:0000256" key="4">
    <source>
        <dbReference type="ARBA" id="ARBA00023088"/>
    </source>
</evidence>
<gene>
    <name evidence="9" type="ORF">R2Q92_04860</name>
</gene>
<evidence type="ECO:0000313" key="9">
    <source>
        <dbReference type="EMBL" id="MDZ8161157.1"/>
    </source>
</evidence>
<feature type="transmembrane region" description="Helical" evidence="6">
    <location>
        <begin position="219"/>
        <end position="239"/>
    </location>
</feature>
<dbReference type="RefSeq" id="WP_194423801.1">
    <property type="nucleotide sequence ID" value="NZ_BAAAPT010000001.1"/>
</dbReference>
<dbReference type="NCBIfam" id="TIGR01167">
    <property type="entry name" value="LPXTG_anchor"/>
    <property type="match status" value="1"/>
</dbReference>
<evidence type="ECO:0000256" key="2">
    <source>
        <dbReference type="ARBA" id="ARBA00022525"/>
    </source>
</evidence>
<dbReference type="Pfam" id="PF00963">
    <property type="entry name" value="Cohesin"/>
    <property type="match status" value="1"/>
</dbReference>
<organism evidence="9 10">
    <name type="scientific">Microbacterium aquimaris</name>
    <dbReference type="NCBI Taxonomy" id="459816"/>
    <lineage>
        <taxon>Bacteria</taxon>
        <taxon>Bacillati</taxon>
        <taxon>Actinomycetota</taxon>
        <taxon>Actinomycetes</taxon>
        <taxon>Micrococcales</taxon>
        <taxon>Microbacteriaceae</taxon>
        <taxon>Microbacterium</taxon>
    </lineage>
</organism>
<dbReference type="EMBL" id="JAWJYN010000001">
    <property type="protein sequence ID" value="MDZ8161157.1"/>
    <property type="molecule type" value="Genomic_DNA"/>
</dbReference>
<dbReference type="InterPro" id="IPR008965">
    <property type="entry name" value="CBM2/CBM3_carb-bd_dom_sf"/>
</dbReference>
<keyword evidence="6" id="KW-1133">Transmembrane helix</keyword>
<keyword evidence="1" id="KW-0134">Cell wall</keyword>
<dbReference type="SUPFAM" id="SSF49384">
    <property type="entry name" value="Carbohydrate-binding domain"/>
    <property type="match status" value="1"/>
</dbReference>
<evidence type="ECO:0000256" key="5">
    <source>
        <dbReference type="SAM" id="MobiDB-lite"/>
    </source>
</evidence>